<dbReference type="AlphaFoldDB" id="A0A268HBJ9"/>
<dbReference type="RefSeq" id="WP_095271152.1">
    <property type="nucleotide sequence ID" value="NZ_NPBH01000055.1"/>
</dbReference>
<evidence type="ECO:0000256" key="1">
    <source>
        <dbReference type="ARBA" id="ARBA00022801"/>
    </source>
</evidence>
<feature type="binding site" evidence="2">
    <location>
        <position position="141"/>
    </location>
    <ligand>
        <name>Mn(2+)</name>
        <dbReference type="ChEBI" id="CHEBI:29035"/>
        <label>2</label>
    </ligand>
</feature>
<comment type="caution">
    <text evidence="4">The sequence shown here is derived from an EMBL/GenBank/DDBJ whole genome shotgun (WGS) entry which is preliminary data.</text>
</comment>
<dbReference type="PANTHER" id="PTHR11014">
    <property type="entry name" value="PEPTIDASE M20 FAMILY MEMBER"/>
    <property type="match status" value="1"/>
</dbReference>
<feature type="binding site" evidence="2">
    <location>
        <position position="166"/>
    </location>
    <ligand>
        <name>Mn(2+)</name>
        <dbReference type="ChEBI" id="CHEBI:29035"/>
        <label>2</label>
    </ligand>
</feature>
<keyword evidence="2" id="KW-0464">Manganese</keyword>
<dbReference type="GO" id="GO:0019877">
    <property type="term" value="P:diaminopimelate biosynthetic process"/>
    <property type="evidence" value="ECO:0007669"/>
    <property type="project" value="UniProtKB-ARBA"/>
</dbReference>
<dbReference type="PANTHER" id="PTHR11014:SF63">
    <property type="entry name" value="METALLOPEPTIDASE, PUTATIVE (AFU_ORTHOLOGUE AFUA_6G09600)-RELATED"/>
    <property type="match status" value="1"/>
</dbReference>
<dbReference type="Proteomes" id="UP000216475">
    <property type="component" value="Unassembled WGS sequence"/>
</dbReference>
<keyword evidence="2" id="KW-0479">Metal-binding</keyword>
<organism evidence="4 5">
    <name type="scientific">Terribacillus saccharophilus</name>
    <dbReference type="NCBI Taxonomy" id="361277"/>
    <lineage>
        <taxon>Bacteria</taxon>
        <taxon>Bacillati</taxon>
        <taxon>Bacillota</taxon>
        <taxon>Bacilli</taxon>
        <taxon>Bacillales</taxon>
        <taxon>Bacillaceae</taxon>
        <taxon>Terribacillus</taxon>
    </lineage>
</organism>
<proteinExistence type="predicted"/>
<dbReference type="Pfam" id="PF01546">
    <property type="entry name" value="Peptidase_M20"/>
    <property type="match status" value="1"/>
</dbReference>
<dbReference type="InterPro" id="IPR011650">
    <property type="entry name" value="Peptidase_M20_dimer"/>
</dbReference>
<dbReference type="SUPFAM" id="SSF55031">
    <property type="entry name" value="Bacterial exopeptidase dimerisation domain"/>
    <property type="match status" value="1"/>
</dbReference>
<dbReference type="Pfam" id="PF07687">
    <property type="entry name" value="M20_dimer"/>
    <property type="match status" value="1"/>
</dbReference>
<dbReference type="NCBIfam" id="TIGR01891">
    <property type="entry name" value="amidohydrolases"/>
    <property type="match status" value="1"/>
</dbReference>
<dbReference type="SUPFAM" id="SSF53187">
    <property type="entry name" value="Zn-dependent exopeptidases"/>
    <property type="match status" value="1"/>
</dbReference>
<comment type="cofactor">
    <cofactor evidence="2">
        <name>Mn(2+)</name>
        <dbReference type="ChEBI" id="CHEBI:29035"/>
    </cofactor>
    <text evidence="2">The Mn(2+) ion enhances activity.</text>
</comment>
<feature type="binding site" evidence="2">
    <location>
        <position position="105"/>
    </location>
    <ligand>
        <name>Mn(2+)</name>
        <dbReference type="ChEBI" id="CHEBI:29035"/>
        <label>2</label>
    </ligand>
</feature>
<dbReference type="InterPro" id="IPR036264">
    <property type="entry name" value="Bact_exopeptidase_dim_dom"/>
</dbReference>
<sequence>MELNKVKLDATDVHKQHLLEWRRHLHENPELSFQEEYTSQFVYDTLAGFGNLELSRPTKTSVMAKLKGAKPGKVIGFRADMDALPIQEETNLPFASKVDGVMHACGHDAHTSILLTAAEILSSKQQDVRGEIRFFFQHAEELFPGGAKEMVEAGVTDGVDMVFGLHVASQLPRGKVGVIYGPATSNSDQFHLTVKGRGGHSSQPDKTVDPIVISGQIITNLQSVVSRMTSPNEELVVSITTLQAGDAVNVIPNEVHIGASLRSLKQDVRKNAITAIERMVKGITEANDAAYELEVTYGYDSVINEKEATAIAERALKRKLGEEAVLHGSAIMGGEDFAAFANAVPGCFVFVGAKEEGNPSPAPHHHPQFRIEEEAMQDGVQFFLGIAEELVF</sequence>
<protein>
    <submittedName>
        <fullName evidence="4">N-acyl-L-amino acid amidohydrolase</fullName>
    </submittedName>
</protein>
<accession>A0A268HBJ9</accession>
<gene>
    <name evidence="4" type="ORF">CHI12_12230</name>
</gene>
<evidence type="ECO:0000259" key="3">
    <source>
        <dbReference type="Pfam" id="PF07687"/>
    </source>
</evidence>
<feature type="binding site" evidence="2">
    <location>
        <position position="107"/>
    </location>
    <ligand>
        <name>Mn(2+)</name>
        <dbReference type="ChEBI" id="CHEBI:29035"/>
        <label>2</label>
    </ligand>
</feature>
<evidence type="ECO:0000313" key="4">
    <source>
        <dbReference type="EMBL" id="PAE07239.1"/>
    </source>
</evidence>
<dbReference type="EMBL" id="NPBH01000055">
    <property type="protein sequence ID" value="PAE07239.1"/>
    <property type="molecule type" value="Genomic_DNA"/>
</dbReference>
<dbReference type="InterPro" id="IPR002933">
    <property type="entry name" value="Peptidase_M20"/>
</dbReference>
<dbReference type="GO" id="GO:0046872">
    <property type="term" value="F:metal ion binding"/>
    <property type="evidence" value="ECO:0007669"/>
    <property type="project" value="UniProtKB-KW"/>
</dbReference>
<name>A0A268HBJ9_9BACI</name>
<dbReference type="Gene3D" id="3.30.70.360">
    <property type="match status" value="1"/>
</dbReference>
<feature type="domain" description="Peptidase M20 dimerisation" evidence="3">
    <location>
        <begin position="185"/>
        <end position="282"/>
    </location>
</feature>
<evidence type="ECO:0000313" key="5">
    <source>
        <dbReference type="Proteomes" id="UP000216475"/>
    </source>
</evidence>
<dbReference type="PIRSF" id="PIRSF005962">
    <property type="entry name" value="Pept_M20D_amidohydro"/>
    <property type="match status" value="1"/>
</dbReference>
<keyword evidence="1 4" id="KW-0378">Hydrolase</keyword>
<dbReference type="Gene3D" id="3.40.630.10">
    <property type="entry name" value="Zn peptidases"/>
    <property type="match status" value="1"/>
</dbReference>
<evidence type="ECO:0000256" key="2">
    <source>
        <dbReference type="PIRSR" id="PIRSR005962-1"/>
    </source>
</evidence>
<reference evidence="4 5" key="1">
    <citation type="submission" date="2017-07" db="EMBL/GenBank/DDBJ databases">
        <title>Isolation and whole genome analysis of endospore-forming bacteria from heroin.</title>
        <authorList>
            <person name="Kalinowski J."/>
            <person name="Ahrens B."/>
            <person name="Al-Dilaimi A."/>
            <person name="Winkler A."/>
            <person name="Wibberg D."/>
            <person name="Schleenbecker U."/>
            <person name="Ruckert C."/>
            <person name="Wolfel R."/>
            <person name="Grass G."/>
        </authorList>
    </citation>
    <scope>NUCLEOTIDE SEQUENCE [LARGE SCALE GENOMIC DNA]</scope>
    <source>
        <strain evidence="4 5">7509</strain>
    </source>
</reference>
<dbReference type="FunFam" id="3.30.70.360:FF:000001">
    <property type="entry name" value="N-acetyldiaminopimelate deacetylase"/>
    <property type="match status" value="1"/>
</dbReference>
<feature type="binding site" evidence="2">
    <location>
        <position position="365"/>
    </location>
    <ligand>
        <name>Mn(2+)</name>
        <dbReference type="ChEBI" id="CHEBI:29035"/>
        <label>2</label>
    </ligand>
</feature>
<dbReference type="InterPro" id="IPR017439">
    <property type="entry name" value="Amidohydrolase"/>
</dbReference>
<dbReference type="GO" id="GO:0050118">
    <property type="term" value="F:N-acetyldiaminopimelate deacetylase activity"/>
    <property type="evidence" value="ECO:0007669"/>
    <property type="project" value="UniProtKB-ARBA"/>
</dbReference>